<dbReference type="InterPro" id="IPR051187">
    <property type="entry name" value="Pre-mRNA_3'-end_processing_reg"/>
</dbReference>
<feature type="region of interest" description="Disordered" evidence="1">
    <location>
        <begin position="423"/>
        <end position="599"/>
    </location>
</feature>
<keyword evidence="2" id="KW-0812">Transmembrane</keyword>
<protein>
    <submittedName>
        <fullName evidence="3">Putative reticulocyte-binding protein 2 like protein a</fullName>
    </submittedName>
</protein>
<evidence type="ECO:0000256" key="2">
    <source>
        <dbReference type="SAM" id="Phobius"/>
    </source>
</evidence>
<dbReference type="PANTHER" id="PTHR13484:SF0">
    <property type="entry name" value="PRE-MRNA 3'-END-PROCESSING FACTOR FIP1"/>
    <property type="match status" value="1"/>
</dbReference>
<dbReference type="OMA" id="NNAFMKT"/>
<dbReference type="STRING" id="52586.A0A0B1PAY1"/>
<dbReference type="AlphaFoldDB" id="A0A0B1PAY1"/>
<evidence type="ECO:0000313" key="3">
    <source>
        <dbReference type="EMBL" id="KHJ34131.1"/>
    </source>
</evidence>
<feature type="transmembrane region" description="Helical" evidence="2">
    <location>
        <begin position="88"/>
        <end position="106"/>
    </location>
</feature>
<dbReference type="HOGENOM" id="CLU_010837_0_0_1"/>
<feature type="compositionally biased region" description="Polar residues" evidence="1">
    <location>
        <begin position="581"/>
        <end position="597"/>
    </location>
</feature>
<feature type="region of interest" description="Disordered" evidence="1">
    <location>
        <begin position="1"/>
        <end position="22"/>
    </location>
</feature>
<evidence type="ECO:0000256" key="1">
    <source>
        <dbReference type="SAM" id="MobiDB-lite"/>
    </source>
</evidence>
<feature type="transmembrane region" description="Helical" evidence="2">
    <location>
        <begin position="55"/>
        <end position="76"/>
    </location>
</feature>
<keyword evidence="4" id="KW-1185">Reference proteome</keyword>
<keyword evidence="2" id="KW-0472">Membrane</keyword>
<feature type="compositionally biased region" description="Pro residues" evidence="1">
    <location>
        <begin position="1"/>
        <end position="13"/>
    </location>
</feature>
<feature type="region of interest" description="Disordered" evidence="1">
    <location>
        <begin position="365"/>
        <end position="392"/>
    </location>
</feature>
<feature type="compositionally biased region" description="Basic and acidic residues" evidence="1">
    <location>
        <begin position="183"/>
        <end position="345"/>
    </location>
</feature>
<evidence type="ECO:0000313" key="4">
    <source>
        <dbReference type="Proteomes" id="UP000030854"/>
    </source>
</evidence>
<dbReference type="GO" id="GO:0005847">
    <property type="term" value="C:mRNA cleavage and polyadenylation specificity factor complex"/>
    <property type="evidence" value="ECO:0007669"/>
    <property type="project" value="TreeGrafter"/>
</dbReference>
<feature type="compositionally biased region" description="Polar residues" evidence="1">
    <location>
        <begin position="684"/>
        <end position="698"/>
    </location>
</feature>
<dbReference type="Proteomes" id="UP000030854">
    <property type="component" value="Unassembled WGS sequence"/>
</dbReference>
<name>A0A0B1PAY1_UNCNE</name>
<proteinExistence type="predicted"/>
<sequence length="849" mass="97121">MEQPPPPPPPPHGQYPKSSSSGLPPGNYDIFIIPPHSSGSGFLYLPSLKSNVNSFAAGFASALILVVVGSALAPFARIWWTHVNRSGGVGISILILAVAVGAWALGRIQIDRETKSRRNRNGSNGPSGANESFNNNGSYSGGQSSYSYSNSNVPPSSAGSTQGGGTSSGNNNRGPNQSQWSRSPDDADTTKENSEYADKSARDRTRENSKKREQEKKEHERTDYEKREREKKEQERRDQERREVEQERKERERKDQERRERERQRKEQERKEQERKEREKEEIKKREEARKRKEELEKRLKELREKDARERAAREKKLQDEAEREARAKIQKEQEEKEAAQKAEDALAAKKRELEKRLREEFEAKRNEERAAAVAAALAEKKKKEEEDRLRRRREYEERLKKKKAEEEAIKILEEAKRKFEEATKRLEEEELKKKREEEDKKKREEEIRKKREEEFKKRLEEMKKKREEEAKRKQEEEAKRKQEEEAKKKLTDAIQPRKSTMYAFTAGERTNPWPNGRPVSPNKESATSSAAQPTPSKVTNQPSPTIGAFKNSKTSNTPHHASKEAQRKNSVSSLNSRSSHVPTKSTTKTNLPSMSKNDIYRTKDQNKIVIKAVYSFNNAFLKTPVTQLVSGVGSVTDGLILRMTTEGLFIDDEIRNVPQREWDVKAWTMKLVELWCPSCQDSATTSASMRPSASPSDMKSKRQTMRRLWGLDKDKTASSEEIDALLFEMLSRCHNTCHVRAAAMARNMSPASSTYSVSSFGDSAYGGSVMGRQMTEKERQSLIGLHILRASIRDQEGKKYVFIVGQEESWKIVLGLQRLRKGTQARALNICGMNSNEAKNTLDYLGWA</sequence>
<feature type="region of interest" description="Disordered" evidence="1">
    <location>
        <begin position="115"/>
        <end position="345"/>
    </location>
</feature>
<feature type="compositionally biased region" description="Low complexity" evidence="1">
    <location>
        <begin position="571"/>
        <end position="580"/>
    </location>
</feature>
<feature type="compositionally biased region" description="Low complexity" evidence="1">
    <location>
        <begin position="526"/>
        <end position="537"/>
    </location>
</feature>
<dbReference type="PANTHER" id="PTHR13484">
    <property type="entry name" value="FIP1-LIKE 1 PROTEIN"/>
    <property type="match status" value="1"/>
</dbReference>
<feature type="compositionally biased region" description="Basic and acidic residues" evidence="1">
    <location>
        <begin position="423"/>
        <end position="492"/>
    </location>
</feature>
<feature type="region of interest" description="Disordered" evidence="1">
    <location>
        <begin position="684"/>
        <end position="705"/>
    </location>
</feature>
<organism evidence="3 4">
    <name type="scientific">Uncinula necator</name>
    <name type="common">Grape powdery mildew</name>
    <dbReference type="NCBI Taxonomy" id="52586"/>
    <lineage>
        <taxon>Eukaryota</taxon>
        <taxon>Fungi</taxon>
        <taxon>Dikarya</taxon>
        <taxon>Ascomycota</taxon>
        <taxon>Pezizomycotina</taxon>
        <taxon>Leotiomycetes</taxon>
        <taxon>Erysiphales</taxon>
        <taxon>Erysiphaceae</taxon>
        <taxon>Erysiphe</taxon>
    </lineage>
</organism>
<accession>A0A0B1PAY1</accession>
<dbReference type="EMBL" id="JNVN01001036">
    <property type="protein sequence ID" value="KHJ34131.1"/>
    <property type="molecule type" value="Genomic_DNA"/>
</dbReference>
<reference evidence="3 4" key="1">
    <citation type="journal article" date="2014" name="BMC Genomics">
        <title>Adaptive genomic structural variation in the grape powdery mildew pathogen, Erysiphe necator.</title>
        <authorList>
            <person name="Jones L."/>
            <person name="Riaz S."/>
            <person name="Morales-Cruz A."/>
            <person name="Amrine K.C."/>
            <person name="McGuire B."/>
            <person name="Gubler W.D."/>
            <person name="Walker M.A."/>
            <person name="Cantu D."/>
        </authorList>
    </citation>
    <scope>NUCLEOTIDE SEQUENCE [LARGE SCALE GENOMIC DNA]</scope>
    <source>
        <strain evidence="4">c</strain>
    </source>
</reference>
<feature type="compositionally biased region" description="Low complexity" evidence="1">
    <location>
        <begin position="130"/>
        <end position="160"/>
    </location>
</feature>
<keyword evidence="2" id="KW-1133">Transmembrane helix</keyword>
<gene>
    <name evidence="3" type="ORF">EV44_g4372</name>
</gene>
<comment type="caution">
    <text evidence="3">The sequence shown here is derived from an EMBL/GenBank/DDBJ whole genome shotgun (WGS) entry which is preliminary data.</text>
</comment>
<feature type="compositionally biased region" description="Basic and acidic residues" evidence="1">
    <location>
        <begin position="379"/>
        <end position="392"/>
    </location>
</feature>
<feature type="compositionally biased region" description="Polar residues" evidence="1">
    <location>
        <begin position="170"/>
        <end position="182"/>
    </location>
</feature>